<proteinExistence type="predicted"/>
<dbReference type="OrthoDB" id="270510at2"/>
<evidence type="ECO:0000313" key="2">
    <source>
        <dbReference type="EMBL" id="QDV33458.1"/>
    </source>
</evidence>
<name>A0A518GXY1_9BACT</name>
<organism evidence="2 3">
    <name type="scientific">Tautonia plasticadhaerens</name>
    <dbReference type="NCBI Taxonomy" id="2527974"/>
    <lineage>
        <taxon>Bacteria</taxon>
        <taxon>Pseudomonadati</taxon>
        <taxon>Planctomycetota</taxon>
        <taxon>Planctomycetia</taxon>
        <taxon>Isosphaerales</taxon>
        <taxon>Isosphaeraceae</taxon>
        <taxon>Tautonia</taxon>
    </lineage>
</organism>
<dbReference type="KEGG" id="tpla:ElP_13300"/>
<evidence type="ECO:0000313" key="3">
    <source>
        <dbReference type="Proteomes" id="UP000317835"/>
    </source>
</evidence>
<accession>A0A518GXY1</accession>
<dbReference type="AlphaFoldDB" id="A0A518GXY1"/>
<dbReference type="Pfam" id="PF13358">
    <property type="entry name" value="DDE_3"/>
    <property type="match status" value="1"/>
</dbReference>
<sequence>MRVWARRGSRPRGVRQTEYEWCYVLTAACPGSGQAVGLVMPRLDVPTINRFLRELSGRLAPGVHAVLIRDRAGFHTGEAVDVPPNVTIIELPPYAPELNPVEDL</sequence>
<evidence type="ECO:0000259" key="1">
    <source>
        <dbReference type="Pfam" id="PF13358"/>
    </source>
</evidence>
<protein>
    <recommendedName>
        <fullName evidence="1">Tc1-like transposase DDE domain-containing protein</fullName>
    </recommendedName>
</protein>
<dbReference type="InterPro" id="IPR038717">
    <property type="entry name" value="Tc1-like_DDE_dom"/>
</dbReference>
<reference evidence="2 3" key="1">
    <citation type="submission" date="2019-02" db="EMBL/GenBank/DDBJ databases">
        <title>Deep-cultivation of Planctomycetes and their phenomic and genomic characterization uncovers novel biology.</title>
        <authorList>
            <person name="Wiegand S."/>
            <person name="Jogler M."/>
            <person name="Boedeker C."/>
            <person name="Pinto D."/>
            <person name="Vollmers J."/>
            <person name="Rivas-Marin E."/>
            <person name="Kohn T."/>
            <person name="Peeters S.H."/>
            <person name="Heuer A."/>
            <person name="Rast P."/>
            <person name="Oberbeckmann S."/>
            <person name="Bunk B."/>
            <person name="Jeske O."/>
            <person name="Meyerdierks A."/>
            <person name="Storesund J.E."/>
            <person name="Kallscheuer N."/>
            <person name="Luecker S."/>
            <person name="Lage O.M."/>
            <person name="Pohl T."/>
            <person name="Merkel B.J."/>
            <person name="Hornburger P."/>
            <person name="Mueller R.-W."/>
            <person name="Bruemmer F."/>
            <person name="Labrenz M."/>
            <person name="Spormann A.M."/>
            <person name="Op den Camp H."/>
            <person name="Overmann J."/>
            <person name="Amann R."/>
            <person name="Jetten M.S.M."/>
            <person name="Mascher T."/>
            <person name="Medema M.H."/>
            <person name="Devos D.P."/>
            <person name="Kaster A.-K."/>
            <person name="Ovreas L."/>
            <person name="Rohde M."/>
            <person name="Galperin M.Y."/>
            <person name="Jogler C."/>
        </authorList>
    </citation>
    <scope>NUCLEOTIDE SEQUENCE [LARGE SCALE GENOMIC DNA]</scope>
    <source>
        <strain evidence="2 3">ElP</strain>
    </source>
</reference>
<keyword evidence="3" id="KW-1185">Reference proteome</keyword>
<dbReference type="RefSeq" id="WP_145267831.1">
    <property type="nucleotide sequence ID" value="NZ_CP036426.1"/>
</dbReference>
<feature type="domain" description="Tc1-like transposase DDE" evidence="1">
    <location>
        <begin position="2"/>
        <end position="104"/>
    </location>
</feature>
<dbReference type="EMBL" id="CP036426">
    <property type="protein sequence ID" value="QDV33458.1"/>
    <property type="molecule type" value="Genomic_DNA"/>
</dbReference>
<dbReference type="Proteomes" id="UP000317835">
    <property type="component" value="Chromosome"/>
</dbReference>
<gene>
    <name evidence="2" type="ORF">ElP_13300</name>
</gene>